<comment type="caution">
    <text evidence="1">The sequence shown here is derived from an EMBL/GenBank/DDBJ whole genome shotgun (WGS) entry which is preliminary data.</text>
</comment>
<dbReference type="AlphaFoldDB" id="A0AA88EJ82"/>
<evidence type="ECO:0000313" key="2">
    <source>
        <dbReference type="EMBL" id="GMN74518.1"/>
    </source>
</evidence>
<dbReference type="EMBL" id="BTGU01012241">
    <property type="protein sequence ID" value="GMN74521.1"/>
    <property type="molecule type" value="Genomic_DNA"/>
</dbReference>
<proteinExistence type="predicted"/>
<evidence type="ECO:0000313" key="1">
    <source>
        <dbReference type="EMBL" id="GMN74515.1"/>
    </source>
</evidence>
<evidence type="ECO:0000313" key="5">
    <source>
        <dbReference type="Proteomes" id="UP001187192"/>
    </source>
</evidence>
<keyword evidence="5" id="KW-1185">Reference proteome</keyword>
<dbReference type="EMBL" id="BTGU01012242">
    <property type="protein sequence ID" value="GMN74524.1"/>
    <property type="molecule type" value="Genomic_DNA"/>
</dbReference>
<evidence type="ECO:0000313" key="3">
    <source>
        <dbReference type="EMBL" id="GMN74521.1"/>
    </source>
</evidence>
<accession>A0AA88EJ82</accession>
<evidence type="ECO:0000313" key="4">
    <source>
        <dbReference type="EMBL" id="GMN74524.1"/>
    </source>
</evidence>
<organism evidence="1 5">
    <name type="scientific">Ficus carica</name>
    <name type="common">Common fig</name>
    <dbReference type="NCBI Taxonomy" id="3494"/>
    <lineage>
        <taxon>Eukaryota</taxon>
        <taxon>Viridiplantae</taxon>
        <taxon>Streptophyta</taxon>
        <taxon>Embryophyta</taxon>
        <taxon>Tracheophyta</taxon>
        <taxon>Spermatophyta</taxon>
        <taxon>Magnoliopsida</taxon>
        <taxon>eudicotyledons</taxon>
        <taxon>Gunneridae</taxon>
        <taxon>Pentapetalae</taxon>
        <taxon>rosids</taxon>
        <taxon>fabids</taxon>
        <taxon>Rosales</taxon>
        <taxon>Moraceae</taxon>
        <taxon>Ficeae</taxon>
        <taxon>Ficus</taxon>
    </lineage>
</organism>
<gene>
    <name evidence="1" type="ORF">TIFTF001_053164</name>
    <name evidence="2" type="ORF">TIFTF001_053165</name>
    <name evidence="3" type="ORF">TIFTF001_053166</name>
    <name evidence="4" type="ORF">TIFTF001_053167</name>
</gene>
<dbReference type="EMBL" id="BTGU01012239">
    <property type="protein sequence ID" value="GMN74515.1"/>
    <property type="molecule type" value="Genomic_DNA"/>
</dbReference>
<protein>
    <submittedName>
        <fullName evidence="1">Uncharacterized protein</fullName>
    </submittedName>
</protein>
<dbReference type="EMBL" id="BTGU01012240">
    <property type="protein sequence ID" value="GMN74518.1"/>
    <property type="molecule type" value="Genomic_DNA"/>
</dbReference>
<reference evidence="1" key="1">
    <citation type="submission" date="2023-07" db="EMBL/GenBank/DDBJ databases">
        <title>draft genome sequence of fig (Ficus carica).</title>
        <authorList>
            <person name="Takahashi T."/>
            <person name="Nishimura K."/>
        </authorList>
    </citation>
    <scope>NUCLEOTIDE SEQUENCE</scope>
</reference>
<sequence>MSGGHAPVTEKTLQWRRRANHFCSRSGFLLRRRDPLQRPPDSRSLIFRCDLGLSEVMTTTMYGLSNDSKASNKEATDSEATSAMAKLQVRRRSCSCDGKVAMTTVTTW</sequence>
<name>A0AA88EJ82_FICCA</name>
<dbReference type="Proteomes" id="UP001187192">
    <property type="component" value="Unassembled WGS sequence"/>
</dbReference>